<dbReference type="RefSeq" id="WP_193191379.1">
    <property type="nucleotide sequence ID" value="NZ_JACZFR010000017.1"/>
</dbReference>
<dbReference type="InterPro" id="IPR027417">
    <property type="entry name" value="P-loop_NTPase"/>
</dbReference>
<organism evidence="2 3">
    <name type="scientific">Microbulbifer taiwanensis</name>
    <dbReference type="NCBI Taxonomy" id="986746"/>
    <lineage>
        <taxon>Bacteria</taxon>
        <taxon>Pseudomonadati</taxon>
        <taxon>Pseudomonadota</taxon>
        <taxon>Gammaproteobacteria</taxon>
        <taxon>Cellvibrionales</taxon>
        <taxon>Microbulbiferaceae</taxon>
        <taxon>Microbulbifer</taxon>
    </lineage>
</organism>
<feature type="domain" description="Sulfotransferase" evidence="1">
    <location>
        <begin position="83"/>
        <end position="159"/>
    </location>
</feature>
<sequence length="217" mass="25313">MLWNKNFLFLHYPKTAGKSLTKVFVNSWERPIKGYLSRGQFNELQDCDQNGLELNLGRGHENMGQALGIMSGDGVSYDDLTAIFICMRNPYDLMVSNYHFMRKTFKQNKDNKNFQAAVENSFEDYCSLLSVASPLNWFTIEGKVPEKMELIRFEGLSDNIADLCRKYGFSMPDIPHLNKSEHTHFSEYVTEKAEEEIYKKFNFFFESGFYSRYEGLK</sequence>
<protein>
    <submittedName>
        <fullName evidence="2">Sulfotransferase domain-containing protein</fullName>
    </submittedName>
</protein>
<evidence type="ECO:0000259" key="1">
    <source>
        <dbReference type="Pfam" id="PF00685"/>
    </source>
</evidence>
<keyword evidence="3" id="KW-1185">Reference proteome</keyword>
<dbReference type="InterPro" id="IPR000863">
    <property type="entry name" value="Sulfotransferase_dom"/>
</dbReference>
<gene>
    <name evidence="2" type="ORF">ACFQBM_16215</name>
</gene>
<dbReference type="Proteomes" id="UP001596425">
    <property type="component" value="Unassembled WGS sequence"/>
</dbReference>
<comment type="caution">
    <text evidence="2">The sequence shown here is derived from an EMBL/GenBank/DDBJ whole genome shotgun (WGS) entry which is preliminary data.</text>
</comment>
<accession>A0ABW1YPY5</accession>
<name>A0ABW1YPY5_9GAMM</name>
<proteinExistence type="predicted"/>
<dbReference type="Gene3D" id="3.40.50.300">
    <property type="entry name" value="P-loop containing nucleotide triphosphate hydrolases"/>
    <property type="match status" value="1"/>
</dbReference>
<dbReference type="Pfam" id="PF00685">
    <property type="entry name" value="Sulfotransfer_1"/>
    <property type="match status" value="1"/>
</dbReference>
<evidence type="ECO:0000313" key="3">
    <source>
        <dbReference type="Proteomes" id="UP001596425"/>
    </source>
</evidence>
<dbReference type="SUPFAM" id="SSF52540">
    <property type="entry name" value="P-loop containing nucleoside triphosphate hydrolases"/>
    <property type="match status" value="1"/>
</dbReference>
<dbReference type="EMBL" id="JBHSVR010000001">
    <property type="protein sequence ID" value="MFC6634833.1"/>
    <property type="molecule type" value="Genomic_DNA"/>
</dbReference>
<evidence type="ECO:0000313" key="2">
    <source>
        <dbReference type="EMBL" id="MFC6634833.1"/>
    </source>
</evidence>
<reference evidence="3" key="1">
    <citation type="journal article" date="2019" name="Int. J. Syst. Evol. Microbiol.">
        <title>The Global Catalogue of Microorganisms (GCM) 10K type strain sequencing project: providing services to taxonomists for standard genome sequencing and annotation.</title>
        <authorList>
            <consortium name="The Broad Institute Genomics Platform"/>
            <consortium name="The Broad Institute Genome Sequencing Center for Infectious Disease"/>
            <person name="Wu L."/>
            <person name="Ma J."/>
        </authorList>
    </citation>
    <scope>NUCLEOTIDE SEQUENCE [LARGE SCALE GENOMIC DNA]</scope>
    <source>
        <strain evidence="3">CGMCC 1.13718</strain>
    </source>
</reference>